<name>A0A6J4N7K2_9CHLR</name>
<organism evidence="2">
    <name type="scientific">uncultured Chloroflexia bacterium</name>
    <dbReference type="NCBI Taxonomy" id="1672391"/>
    <lineage>
        <taxon>Bacteria</taxon>
        <taxon>Bacillati</taxon>
        <taxon>Chloroflexota</taxon>
        <taxon>Chloroflexia</taxon>
        <taxon>environmental samples</taxon>
    </lineage>
</organism>
<gene>
    <name evidence="2" type="ORF">AVDCRST_MAG93-8916</name>
</gene>
<dbReference type="EMBL" id="CADCTR010002990">
    <property type="protein sequence ID" value="CAA9377272.1"/>
    <property type="molecule type" value="Genomic_DNA"/>
</dbReference>
<accession>A0A6J4N7K2</accession>
<keyword evidence="1" id="KW-1133">Transmembrane helix</keyword>
<protein>
    <submittedName>
        <fullName evidence="2">Uncharacterized protein</fullName>
    </submittedName>
</protein>
<feature type="transmembrane region" description="Helical" evidence="1">
    <location>
        <begin position="12"/>
        <end position="35"/>
    </location>
</feature>
<keyword evidence="1" id="KW-0472">Membrane</keyword>
<evidence type="ECO:0000256" key="1">
    <source>
        <dbReference type="SAM" id="Phobius"/>
    </source>
</evidence>
<sequence length="64" mass="6695">MKAGGPAVSALLTAIAGPVVGVVAGSVLLLGGVVINFMDQIGEHDGVIFGHLWHPFTPPWVWYQ</sequence>
<proteinExistence type="predicted"/>
<reference evidence="2" key="1">
    <citation type="submission" date="2020-02" db="EMBL/GenBank/DDBJ databases">
        <authorList>
            <person name="Meier V. D."/>
        </authorList>
    </citation>
    <scope>NUCLEOTIDE SEQUENCE</scope>
    <source>
        <strain evidence="2">AVDCRST_MAG93</strain>
    </source>
</reference>
<dbReference type="AlphaFoldDB" id="A0A6J4N7K2"/>
<evidence type="ECO:0000313" key="2">
    <source>
        <dbReference type="EMBL" id="CAA9377272.1"/>
    </source>
</evidence>
<keyword evidence="1" id="KW-0812">Transmembrane</keyword>